<feature type="domain" description="UBC core" evidence="1">
    <location>
        <begin position="4"/>
        <end position="162"/>
    </location>
</feature>
<dbReference type="SMART" id="SM00212">
    <property type="entry name" value="UBCc"/>
    <property type="match status" value="1"/>
</dbReference>
<dbReference type="VEuPathDB" id="TriTrypDB:TcG_02001"/>
<evidence type="ECO:0000259" key="1">
    <source>
        <dbReference type="PROSITE" id="PS50127"/>
    </source>
</evidence>
<protein>
    <submittedName>
        <fullName evidence="2">Putative ubiquitin-conjugating enzyme E2</fullName>
    </submittedName>
</protein>
<dbReference type="PROSITE" id="PS50127">
    <property type="entry name" value="UBC_2"/>
    <property type="match status" value="1"/>
</dbReference>
<dbReference type="EMBL" id="PRFA01000007">
    <property type="protein sequence ID" value="PWV00313.1"/>
    <property type="molecule type" value="Genomic_DNA"/>
</dbReference>
<evidence type="ECO:0000313" key="3">
    <source>
        <dbReference type="Proteomes" id="UP000246121"/>
    </source>
</evidence>
<organism evidence="2 3">
    <name type="scientific">Trypanosoma cruzi</name>
    <dbReference type="NCBI Taxonomy" id="5693"/>
    <lineage>
        <taxon>Eukaryota</taxon>
        <taxon>Discoba</taxon>
        <taxon>Euglenozoa</taxon>
        <taxon>Kinetoplastea</taxon>
        <taxon>Metakinetoplastina</taxon>
        <taxon>Trypanosomatida</taxon>
        <taxon>Trypanosomatidae</taxon>
        <taxon>Trypanosoma</taxon>
        <taxon>Schizotrypanum</taxon>
    </lineage>
</organism>
<gene>
    <name evidence="2" type="ORF">C4B63_7g137</name>
</gene>
<reference evidence="2 3" key="1">
    <citation type="journal article" date="2018" name="Microb. Genom.">
        <title>Expanding an expanded genome: long-read sequencing of Trypanosoma cruzi.</title>
        <authorList>
            <person name="Berna L."/>
            <person name="Rodriguez M."/>
            <person name="Chiribao M.L."/>
            <person name="Parodi-Talice A."/>
            <person name="Pita S."/>
            <person name="Rijo G."/>
            <person name="Alvarez-Valin F."/>
            <person name="Robello C."/>
        </authorList>
    </citation>
    <scope>NUCLEOTIDE SEQUENCE [LARGE SCALE GENOMIC DNA]</scope>
    <source>
        <strain evidence="2 3">Dm28c</strain>
    </source>
</reference>
<dbReference type="CDD" id="cd23828">
    <property type="entry name" value="UBCc_TcUBE-like"/>
    <property type="match status" value="1"/>
</dbReference>
<dbReference type="VEuPathDB" id="TriTrypDB:TcCLB.508029.20"/>
<comment type="caution">
    <text evidence="2">The sequence shown here is derived from an EMBL/GenBank/DDBJ whole genome shotgun (WGS) entry which is preliminary data.</text>
</comment>
<sequence length="162" mass="18252">MKNISNKRIIKDLKLLLEEVDANNEANSSGSPHSAGIFSVHTETIYNWILKVKAPADSVYGGTGNTYQLSVLFSEDYPHEPPTVRFVTPVYSPLVTEEGGICDRMVNDVWTPDQRASDVIKLVLDRVFSQYKNHGDDDVNPEARHYLEKFPQEFAARVRRGG</sequence>
<dbReference type="VEuPathDB" id="TriTrypDB:BCY84_18987"/>
<dbReference type="Gene3D" id="3.10.110.10">
    <property type="entry name" value="Ubiquitin Conjugating Enzyme"/>
    <property type="match status" value="1"/>
</dbReference>
<accession>A0A2V2VXX6</accession>
<dbReference type="VEuPathDB" id="TriTrypDB:TcBrA4_0123060"/>
<evidence type="ECO:0000313" key="2">
    <source>
        <dbReference type="EMBL" id="PWV00313.1"/>
    </source>
</evidence>
<dbReference type="AlphaFoldDB" id="A0A2V2VXX6"/>
<dbReference type="SUPFAM" id="SSF54495">
    <property type="entry name" value="UBC-like"/>
    <property type="match status" value="1"/>
</dbReference>
<dbReference type="Pfam" id="PF00179">
    <property type="entry name" value="UQ_con"/>
    <property type="match status" value="1"/>
</dbReference>
<dbReference type="VEuPathDB" id="TriTrypDB:C4B63_7g137"/>
<dbReference type="InterPro" id="IPR000608">
    <property type="entry name" value="UBC"/>
</dbReference>
<dbReference type="VEuPathDB" id="TriTrypDB:TcCLB.506635.90"/>
<proteinExistence type="predicted"/>
<dbReference type="PANTHER" id="PTHR24068">
    <property type="entry name" value="UBIQUITIN-CONJUGATING ENZYME E2"/>
    <property type="match status" value="1"/>
</dbReference>
<dbReference type="Proteomes" id="UP000246121">
    <property type="component" value="Unassembled WGS sequence"/>
</dbReference>
<dbReference type="VEuPathDB" id="TriTrypDB:C3747_25g81"/>
<dbReference type="InterPro" id="IPR016135">
    <property type="entry name" value="UBQ-conjugating_enzyme/RWD"/>
</dbReference>
<name>A0A2V2VXX6_TRYCR</name>
<dbReference type="VEuPathDB" id="TriTrypDB:TcCL_NonESM05736"/>